<feature type="region of interest" description="Disordered" evidence="1">
    <location>
        <begin position="65"/>
        <end position="87"/>
    </location>
</feature>
<feature type="compositionally biased region" description="Basic and acidic residues" evidence="1">
    <location>
        <begin position="70"/>
        <end position="87"/>
    </location>
</feature>
<organism evidence="2 3">
    <name type="scientific">Methylopila turkensis</name>
    <dbReference type="NCBI Taxonomy" id="1437816"/>
    <lineage>
        <taxon>Bacteria</taxon>
        <taxon>Pseudomonadati</taxon>
        <taxon>Pseudomonadota</taxon>
        <taxon>Alphaproteobacteria</taxon>
        <taxon>Hyphomicrobiales</taxon>
        <taxon>Methylopilaceae</taxon>
        <taxon>Methylopila</taxon>
    </lineage>
</organism>
<evidence type="ECO:0000313" key="3">
    <source>
        <dbReference type="Proteomes" id="UP001143309"/>
    </source>
</evidence>
<protein>
    <submittedName>
        <fullName evidence="2">Uncharacterized protein</fullName>
    </submittedName>
</protein>
<dbReference type="EMBL" id="BSFL01000002">
    <property type="protein sequence ID" value="GLK80062.1"/>
    <property type="molecule type" value="Genomic_DNA"/>
</dbReference>
<dbReference type="AlphaFoldDB" id="A0A9W6JMZ0"/>
<dbReference type="Proteomes" id="UP001143309">
    <property type="component" value="Unassembled WGS sequence"/>
</dbReference>
<gene>
    <name evidence="2" type="ORF">GCM10008174_18030</name>
</gene>
<evidence type="ECO:0000313" key="2">
    <source>
        <dbReference type="EMBL" id="GLK80062.1"/>
    </source>
</evidence>
<proteinExistence type="predicted"/>
<reference evidence="2" key="2">
    <citation type="submission" date="2023-01" db="EMBL/GenBank/DDBJ databases">
        <authorList>
            <person name="Sun Q."/>
            <person name="Evtushenko L."/>
        </authorList>
    </citation>
    <scope>NUCLEOTIDE SEQUENCE</scope>
    <source>
        <strain evidence="2">VKM B-2748</strain>
    </source>
</reference>
<sequence length="87" mass="8629">MKPGGARSRGVGSSSAGVGAGKAATGAIRRAASLPGRPIDQKSSVAVAASAVPPIRAAAIAAKSALGKTRGMDRPRRLDRVGARNVR</sequence>
<keyword evidence="3" id="KW-1185">Reference proteome</keyword>
<feature type="region of interest" description="Disordered" evidence="1">
    <location>
        <begin position="1"/>
        <end position="25"/>
    </location>
</feature>
<accession>A0A9W6JMZ0</accession>
<reference evidence="2" key="1">
    <citation type="journal article" date="2014" name="Int. J. Syst. Evol. Microbiol.">
        <title>Complete genome sequence of Corynebacterium casei LMG S-19264T (=DSM 44701T), isolated from a smear-ripened cheese.</title>
        <authorList>
            <consortium name="US DOE Joint Genome Institute (JGI-PGF)"/>
            <person name="Walter F."/>
            <person name="Albersmeier A."/>
            <person name="Kalinowski J."/>
            <person name="Ruckert C."/>
        </authorList>
    </citation>
    <scope>NUCLEOTIDE SEQUENCE</scope>
    <source>
        <strain evidence="2">VKM B-2748</strain>
    </source>
</reference>
<comment type="caution">
    <text evidence="2">The sequence shown here is derived from an EMBL/GenBank/DDBJ whole genome shotgun (WGS) entry which is preliminary data.</text>
</comment>
<evidence type="ECO:0000256" key="1">
    <source>
        <dbReference type="SAM" id="MobiDB-lite"/>
    </source>
</evidence>
<name>A0A9W6JMZ0_9HYPH</name>